<reference evidence="1" key="1">
    <citation type="submission" date="2013-08" db="EMBL/GenBank/DDBJ databases">
        <title>Gene expansion shapes genome architecture in the human pathogen Lichtheimia corymbifera: an evolutionary genomics analysis in the ancient terrestrial Mucorales (Mucoromycotina).</title>
        <authorList>
            <person name="Schwartze V.U."/>
            <person name="Winter S."/>
            <person name="Shelest E."/>
            <person name="Marcet-Houben M."/>
            <person name="Horn F."/>
            <person name="Wehner S."/>
            <person name="Hoffmann K."/>
            <person name="Riege K."/>
            <person name="Sammeth M."/>
            <person name="Nowrousian M."/>
            <person name="Valiante V."/>
            <person name="Linde J."/>
            <person name="Jacobsen I.D."/>
            <person name="Marz M."/>
            <person name="Brakhage A.A."/>
            <person name="Gabaldon T."/>
            <person name="Bocker S."/>
            <person name="Voigt K."/>
        </authorList>
    </citation>
    <scope>NUCLEOTIDE SEQUENCE [LARGE SCALE GENOMIC DNA]</scope>
    <source>
        <strain evidence="1">FSU 9682</strain>
    </source>
</reference>
<sequence length="134" mass="15041">MNLSDSVPDLFNFHLFRSQPLPSSLLNCCPIQVELQPTNDCPASTHHVNPTTALIRLSRTEWCVHGVCTPLQHPRFLTVRLLLYNPQPPSDATAFIVAAAISKAFTVLTQKAITALSLYYNNTRSHAYLWHNQT</sequence>
<evidence type="ECO:0000313" key="2">
    <source>
        <dbReference type="Proteomes" id="UP000027586"/>
    </source>
</evidence>
<dbReference type="AlphaFoldDB" id="A0A068S917"/>
<gene>
    <name evidence="1" type="ORF">LCOR_08651.1</name>
</gene>
<keyword evidence="2" id="KW-1185">Reference proteome</keyword>
<accession>A0A068S917</accession>
<protein>
    <submittedName>
        <fullName evidence="1">Uncharacterized protein</fullName>
    </submittedName>
</protein>
<organism evidence="1 2">
    <name type="scientific">Lichtheimia corymbifera JMRC:FSU:9682</name>
    <dbReference type="NCBI Taxonomy" id="1263082"/>
    <lineage>
        <taxon>Eukaryota</taxon>
        <taxon>Fungi</taxon>
        <taxon>Fungi incertae sedis</taxon>
        <taxon>Mucoromycota</taxon>
        <taxon>Mucoromycotina</taxon>
        <taxon>Mucoromycetes</taxon>
        <taxon>Mucorales</taxon>
        <taxon>Lichtheimiaceae</taxon>
        <taxon>Lichtheimia</taxon>
    </lineage>
</organism>
<name>A0A068S917_9FUNG</name>
<evidence type="ECO:0000313" key="1">
    <source>
        <dbReference type="EMBL" id="CDH57746.1"/>
    </source>
</evidence>
<comment type="caution">
    <text evidence="1">The sequence shown here is derived from an EMBL/GenBank/DDBJ whole genome shotgun (WGS) entry which is preliminary data.</text>
</comment>
<dbReference type="EMBL" id="CBTN010000049">
    <property type="protein sequence ID" value="CDH57746.1"/>
    <property type="molecule type" value="Genomic_DNA"/>
</dbReference>
<dbReference type="VEuPathDB" id="FungiDB:LCOR_08651.1"/>
<dbReference type="Proteomes" id="UP000027586">
    <property type="component" value="Unassembled WGS sequence"/>
</dbReference>
<proteinExistence type="predicted"/>